<feature type="signal peptide" evidence="5">
    <location>
        <begin position="1"/>
        <end position="24"/>
    </location>
</feature>
<dbReference type="FunFam" id="2.10.25.10:FF:000125">
    <property type="entry name" value="Neurogenic locus notch protein-like"/>
    <property type="match status" value="1"/>
</dbReference>
<proteinExistence type="predicted"/>
<feature type="domain" description="EGF-like" evidence="6">
    <location>
        <begin position="174"/>
        <end position="211"/>
    </location>
</feature>
<organism evidence="7 8">
    <name type="scientific">Globodera rostochiensis</name>
    <name type="common">Golden nematode worm</name>
    <name type="synonym">Heterodera rostochiensis</name>
    <dbReference type="NCBI Taxonomy" id="31243"/>
    <lineage>
        <taxon>Eukaryota</taxon>
        <taxon>Metazoa</taxon>
        <taxon>Ecdysozoa</taxon>
        <taxon>Nematoda</taxon>
        <taxon>Chromadorea</taxon>
        <taxon>Rhabditida</taxon>
        <taxon>Tylenchina</taxon>
        <taxon>Tylenchomorpha</taxon>
        <taxon>Tylenchoidea</taxon>
        <taxon>Heteroderidae</taxon>
        <taxon>Heteroderinae</taxon>
        <taxon>Globodera</taxon>
    </lineage>
</organism>
<evidence type="ECO:0000256" key="2">
    <source>
        <dbReference type="ARBA" id="ARBA00022737"/>
    </source>
</evidence>
<dbReference type="PROSITE" id="PS00022">
    <property type="entry name" value="EGF_1"/>
    <property type="match status" value="7"/>
</dbReference>
<dbReference type="Pfam" id="PF00008">
    <property type="entry name" value="EGF"/>
    <property type="match status" value="1"/>
</dbReference>
<dbReference type="CDD" id="cd00054">
    <property type="entry name" value="EGF_CA"/>
    <property type="match status" value="4"/>
</dbReference>
<feature type="domain" description="EGF-like" evidence="6">
    <location>
        <begin position="310"/>
        <end position="364"/>
    </location>
</feature>
<dbReference type="PANTHER" id="PTHR24044:SF506">
    <property type="entry name" value="NEUROGENIC LOCUS NOTCH HOMOLOG PROTEIN 2-LIKE"/>
    <property type="match status" value="1"/>
</dbReference>
<protein>
    <submittedName>
        <fullName evidence="8">EGF-like domain-containing protein</fullName>
    </submittedName>
</protein>
<dbReference type="InterPro" id="IPR050906">
    <property type="entry name" value="Notch_signaling"/>
</dbReference>
<feature type="disulfide bond" evidence="4">
    <location>
        <begin position="120"/>
        <end position="129"/>
    </location>
</feature>
<dbReference type="PROSITE" id="PS01186">
    <property type="entry name" value="EGF_2"/>
    <property type="match status" value="5"/>
</dbReference>
<dbReference type="WBParaSite" id="Gr19_v10_g5631.t1">
    <property type="protein sequence ID" value="Gr19_v10_g5631.t1"/>
    <property type="gene ID" value="Gr19_v10_g5631"/>
</dbReference>
<feature type="disulfide bond" evidence="4">
    <location>
        <begin position="395"/>
        <end position="404"/>
    </location>
</feature>
<accession>A0A914I131</accession>
<dbReference type="InterPro" id="IPR013032">
    <property type="entry name" value="EGF-like_CS"/>
</dbReference>
<evidence type="ECO:0000259" key="6">
    <source>
        <dbReference type="PROSITE" id="PS50026"/>
    </source>
</evidence>
<evidence type="ECO:0000256" key="4">
    <source>
        <dbReference type="PROSITE-ProRule" id="PRU00076"/>
    </source>
</evidence>
<dbReference type="Pfam" id="PF12661">
    <property type="entry name" value="hEGF"/>
    <property type="match status" value="1"/>
</dbReference>
<dbReference type="PROSITE" id="PS00010">
    <property type="entry name" value="ASX_HYDROXYL"/>
    <property type="match status" value="2"/>
</dbReference>
<comment type="caution">
    <text evidence="4">Lacks conserved residue(s) required for the propagation of feature annotation.</text>
</comment>
<evidence type="ECO:0000313" key="8">
    <source>
        <dbReference type="WBParaSite" id="Gr19_v10_g5631.t1"/>
    </source>
</evidence>
<dbReference type="SMART" id="SM00179">
    <property type="entry name" value="EGF_CA"/>
    <property type="match status" value="5"/>
</dbReference>
<keyword evidence="5" id="KW-0732">Signal</keyword>
<feature type="chain" id="PRO_5036825470" evidence="5">
    <location>
        <begin position="25"/>
        <end position="409"/>
    </location>
</feature>
<dbReference type="PROSITE" id="PS01187">
    <property type="entry name" value="EGF_CA"/>
    <property type="match status" value="2"/>
</dbReference>
<evidence type="ECO:0000256" key="5">
    <source>
        <dbReference type="SAM" id="SignalP"/>
    </source>
</evidence>
<dbReference type="InterPro" id="IPR049883">
    <property type="entry name" value="NOTCH1_EGF-like"/>
</dbReference>
<feature type="disulfide bond" evidence="4">
    <location>
        <begin position="163"/>
        <end position="172"/>
    </location>
</feature>
<dbReference type="InterPro" id="IPR000152">
    <property type="entry name" value="EGF-type_Asp/Asn_hydroxyl_site"/>
</dbReference>
<dbReference type="Proteomes" id="UP000887572">
    <property type="component" value="Unplaced"/>
</dbReference>
<dbReference type="InterPro" id="IPR000742">
    <property type="entry name" value="EGF"/>
</dbReference>
<dbReference type="SUPFAM" id="SSF57196">
    <property type="entry name" value="EGF/Laminin"/>
    <property type="match status" value="6"/>
</dbReference>
<sequence>MGIVPEATWATIVLLFLISGGTIARGNEKIEHSLSTNSTEIVSTAVTTYAVVVSNFDCRLSGMECFHDGICSRDGTHCDCSPSPNWFGRQCELRKCAQRHNPCINGAECEKTAASFKCHCVVGFTGTYCESAVPTICDKTDENPCVHGKCRVGATVDDFVCDCHFGYTGTKCTRVNFCQTTAEICLNGDCVNDVNGSRCECRVGWTGNRCELDIDECWHETTMCQNGGKCVNTMGAFYCECPSDFVGQFCDVSHRPNDPCLANQFPCLNGGQCHENIVATTAVWAVDAHFDWRWECECPHDFEGRRCERAVDDCAIGRPTCLNGGQCARAWAEELHDSNGTVVERNWQAPQCKCLHGFEGYFCEQDIDECEQFSGGLCQNGGTCMNRHGSYLCICVGGFDGKHCEINLD</sequence>
<keyword evidence="2" id="KW-0677">Repeat</keyword>
<evidence type="ECO:0000256" key="3">
    <source>
        <dbReference type="ARBA" id="ARBA00023157"/>
    </source>
</evidence>
<dbReference type="InterPro" id="IPR018097">
    <property type="entry name" value="EGF_Ca-bd_CS"/>
</dbReference>
<dbReference type="Pfam" id="PF07645">
    <property type="entry name" value="EGF_CA"/>
    <property type="match status" value="2"/>
</dbReference>
<feature type="disulfide bond" evidence="4">
    <location>
        <begin position="201"/>
        <end position="210"/>
    </location>
</feature>
<dbReference type="GO" id="GO:0005112">
    <property type="term" value="F:Notch binding"/>
    <property type="evidence" value="ECO:0007669"/>
    <property type="project" value="TreeGrafter"/>
</dbReference>
<feature type="disulfide bond" evidence="4">
    <location>
        <begin position="354"/>
        <end position="363"/>
    </location>
</feature>
<keyword evidence="1 4" id="KW-0245">EGF-like domain</keyword>
<dbReference type="SMART" id="SM00181">
    <property type="entry name" value="EGF"/>
    <property type="match status" value="8"/>
</dbReference>
<keyword evidence="7" id="KW-1185">Reference proteome</keyword>
<dbReference type="PROSITE" id="PS50026">
    <property type="entry name" value="EGF_3"/>
    <property type="match status" value="7"/>
</dbReference>
<feature type="domain" description="EGF-like" evidence="6">
    <location>
        <begin position="213"/>
        <end position="251"/>
    </location>
</feature>
<dbReference type="InterPro" id="IPR001881">
    <property type="entry name" value="EGF-like_Ca-bd_dom"/>
</dbReference>
<feature type="domain" description="EGF-like" evidence="6">
    <location>
        <begin position="141"/>
        <end position="173"/>
    </location>
</feature>
<feature type="disulfide bond" evidence="4">
    <location>
        <begin position="298"/>
        <end position="307"/>
    </location>
</feature>
<dbReference type="GO" id="GO:0005509">
    <property type="term" value="F:calcium ion binding"/>
    <property type="evidence" value="ECO:0007669"/>
    <property type="project" value="InterPro"/>
</dbReference>
<evidence type="ECO:0000256" key="1">
    <source>
        <dbReference type="ARBA" id="ARBA00022536"/>
    </source>
</evidence>
<dbReference type="AlphaFoldDB" id="A0A914I131"/>
<dbReference type="Gene3D" id="2.10.25.10">
    <property type="entry name" value="Laminin"/>
    <property type="match status" value="7"/>
</dbReference>
<feature type="domain" description="EGF-like" evidence="6">
    <location>
        <begin position="92"/>
        <end position="130"/>
    </location>
</feature>
<name>A0A914I131_GLORO</name>
<feature type="disulfide bond" evidence="4">
    <location>
        <begin position="241"/>
        <end position="250"/>
    </location>
</feature>
<reference evidence="8" key="1">
    <citation type="submission" date="2022-11" db="UniProtKB">
        <authorList>
            <consortium name="WormBaseParasite"/>
        </authorList>
    </citation>
    <scope>IDENTIFICATION</scope>
</reference>
<evidence type="ECO:0000313" key="7">
    <source>
        <dbReference type="Proteomes" id="UP000887572"/>
    </source>
</evidence>
<dbReference type="PANTHER" id="PTHR24044">
    <property type="entry name" value="NOTCH LIGAND FAMILY MEMBER"/>
    <property type="match status" value="1"/>
</dbReference>
<keyword evidence="3 4" id="KW-1015">Disulfide bond</keyword>
<feature type="domain" description="EGF-like" evidence="6">
    <location>
        <begin position="366"/>
        <end position="405"/>
    </location>
</feature>
<feature type="domain" description="EGF-like" evidence="6">
    <location>
        <begin position="256"/>
        <end position="308"/>
    </location>
</feature>